<dbReference type="Proteomes" id="UP001213000">
    <property type="component" value="Unassembled WGS sequence"/>
</dbReference>
<dbReference type="InterPro" id="IPR012677">
    <property type="entry name" value="Nucleotide-bd_a/b_plait_sf"/>
</dbReference>
<sequence length="946" mass="109810">MSSGIVRPVYHRRAHAWIHKGEWFYSPNCTQPAPIPPVQTPCPFTPLFSKASDFQDPQWWSESTEWMACVPKQPVPYSGVFFEILNVIPNYLMLCKDKQFILHPSIVEKWRNIEEVLVDAIASLLKLLLNRMWITEPFTPSQWKYDQPHIEYSLALEHIRQSRDWFAMSLGMFYWLICKTPEPPKYAKGIEPERWFVHVLCAMRSRKQSTWDAVRRTPMLMPEWESERVGVWLHGSETRTSSMNQPPVEWFVQSAIPVWYRWNPREKRLLAPSSEDLQMASTWIAPTPTPIRVELSAAQYISGGLDTTPVRREDSSWSPFYDGPPENMESEPPIIADASTQPTLVPILQTSASNSLNIDEEAEAAKKSWETWLGQHLEKHKRMEAAWSEEKKRKRLDRERQKPKKRAPVNVWNWDDSQPRRYVPTPVLKSMRQETLKDYVRAVVRWYDSYCDKWHCCSDWTASGEAFGNDNDNDNEDDVSVLEGSTPDNLMSIPDEKDAMDDTFDSLAPVNVSRSSLTLQTSRFKKSEELKLEQTQREVLRILTGFFGFVPPLPIPEKVNEGTSDNDIRAALVILGLERDSVSVSFFSTPLRQLCLLFLRSFASRENEKPNFEYWDLATENRQSLAYNRRLNAIRTVLSTRQRENDEEKDQEREKKEAMMEKADKNKKRSKGRKENEKSKEEEGEEEKKKRTWYLFDFGESATVPWHLAVPTAAAALYVCRLPDSMTEEEVAQHLFEEDKQVCTLVPVRVSELAAFEKDDYDFYLMQCDLLLQLQQGRAALLRGGYARRIALGSMAHNQAWRGPSGIFDNPDHMFVARDLSGVEYIDNNLSRIEFEILSGVYSIATGKGEQTVKQSWYPFPWIFETSSEDVLRWTEHTDSLWNKLSKAILQDNVHQSLRDPISIDKWRDKLRGFPETRRAMKKLELWSKTFLEDQLGKLSDVGNVA</sequence>
<proteinExistence type="predicted"/>
<accession>A0AAD5VSU7</accession>
<protein>
    <submittedName>
        <fullName evidence="2">Uncharacterized protein</fullName>
    </submittedName>
</protein>
<dbReference type="EMBL" id="JANIEX010000385">
    <property type="protein sequence ID" value="KAJ3567817.1"/>
    <property type="molecule type" value="Genomic_DNA"/>
</dbReference>
<evidence type="ECO:0000313" key="2">
    <source>
        <dbReference type="EMBL" id="KAJ3567817.1"/>
    </source>
</evidence>
<organism evidence="2 3">
    <name type="scientific">Leucocoprinus birnbaumii</name>
    <dbReference type="NCBI Taxonomy" id="56174"/>
    <lineage>
        <taxon>Eukaryota</taxon>
        <taxon>Fungi</taxon>
        <taxon>Dikarya</taxon>
        <taxon>Basidiomycota</taxon>
        <taxon>Agaricomycotina</taxon>
        <taxon>Agaricomycetes</taxon>
        <taxon>Agaricomycetidae</taxon>
        <taxon>Agaricales</taxon>
        <taxon>Agaricineae</taxon>
        <taxon>Agaricaceae</taxon>
        <taxon>Leucocoprinus</taxon>
    </lineage>
</organism>
<feature type="region of interest" description="Disordered" evidence="1">
    <location>
        <begin position="641"/>
        <end position="684"/>
    </location>
</feature>
<feature type="compositionally biased region" description="Basic and acidic residues" evidence="1">
    <location>
        <begin position="641"/>
        <end position="664"/>
    </location>
</feature>
<feature type="compositionally biased region" description="Basic and acidic residues" evidence="1">
    <location>
        <begin position="385"/>
        <end position="400"/>
    </location>
</feature>
<evidence type="ECO:0000256" key="1">
    <source>
        <dbReference type="SAM" id="MobiDB-lite"/>
    </source>
</evidence>
<reference evidence="2" key="1">
    <citation type="submission" date="2022-07" db="EMBL/GenBank/DDBJ databases">
        <title>Genome Sequence of Leucocoprinus birnbaumii.</title>
        <authorList>
            <person name="Buettner E."/>
        </authorList>
    </citation>
    <scope>NUCLEOTIDE SEQUENCE</scope>
    <source>
        <strain evidence="2">VT141</strain>
    </source>
</reference>
<keyword evidence="3" id="KW-1185">Reference proteome</keyword>
<feature type="region of interest" description="Disordered" evidence="1">
    <location>
        <begin position="385"/>
        <end position="407"/>
    </location>
</feature>
<dbReference type="AlphaFoldDB" id="A0AAD5VSU7"/>
<dbReference type="Gene3D" id="3.30.70.330">
    <property type="match status" value="1"/>
</dbReference>
<name>A0AAD5VSU7_9AGAR</name>
<comment type="caution">
    <text evidence="2">The sequence shown here is derived from an EMBL/GenBank/DDBJ whole genome shotgun (WGS) entry which is preliminary data.</text>
</comment>
<evidence type="ECO:0000313" key="3">
    <source>
        <dbReference type="Proteomes" id="UP001213000"/>
    </source>
</evidence>
<gene>
    <name evidence="2" type="ORF">NP233_g6107</name>
</gene>
<feature type="compositionally biased region" description="Basic and acidic residues" evidence="1">
    <location>
        <begin position="673"/>
        <end position="684"/>
    </location>
</feature>